<dbReference type="PANTHER" id="PTHR22812">
    <property type="entry name" value="CHROMOBOX PROTEIN"/>
    <property type="match status" value="1"/>
</dbReference>
<dbReference type="InterPro" id="IPR051219">
    <property type="entry name" value="Heterochromatin_chromo-domain"/>
</dbReference>
<feature type="compositionally biased region" description="Polar residues" evidence="3">
    <location>
        <begin position="146"/>
        <end position="158"/>
    </location>
</feature>
<feature type="compositionally biased region" description="Basic and acidic residues" evidence="3">
    <location>
        <begin position="274"/>
        <end position="290"/>
    </location>
</feature>
<comment type="subcellular location">
    <subcellularLocation>
        <location evidence="1">Nucleus</location>
    </subcellularLocation>
</comment>
<organism evidence="5 6">
    <name type="scientific">Hermanssonia centrifuga</name>
    <dbReference type="NCBI Taxonomy" id="98765"/>
    <lineage>
        <taxon>Eukaryota</taxon>
        <taxon>Fungi</taxon>
        <taxon>Dikarya</taxon>
        <taxon>Basidiomycota</taxon>
        <taxon>Agaricomycotina</taxon>
        <taxon>Agaricomycetes</taxon>
        <taxon>Polyporales</taxon>
        <taxon>Meruliaceae</taxon>
        <taxon>Hermanssonia</taxon>
    </lineage>
</organism>
<dbReference type="Gene3D" id="2.40.50.40">
    <property type="match status" value="1"/>
</dbReference>
<evidence type="ECO:0000313" key="5">
    <source>
        <dbReference type="EMBL" id="THG98967.1"/>
    </source>
</evidence>
<dbReference type="GO" id="GO:0005634">
    <property type="term" value="C:nucleus"/>
    <property type="evidence" value="ECO:0007669"/>
    <property type="project" value="UniProtKB-SubCell"/>
</dbReference>
<proteinExistence type="predicted"/>
<feature type="compositionally biased region" description="Low complexity" evidence="3">
    <location>
        <begin position="386"/>
        <end position="413"/>
    </location>
</feature>
<feature type="region of interest" description="Disordered" evidence="3">
    <location>
        <begin position="77"/>
        <end position="424"/>
    </location>
</feature>
<dbReference type="PROSITE" id="PS50013">
    <property type="entry name" value="CHROMO_2"/>
    <property type="match status" value="1"/>
</dbReference>
<feature type="compositionally biased region" description="Low complexity" evidence="3">
    <location>
        <begin position="235"/>
        <end position="248"/>
    </location>
</feature>
<feature type="compositionally biased region" description="Acidic residues" evidence="3">
    <location>
        <begin position="130"/>
        <end position="139"/>
    </location>
</feature>
<dbReference type="AlphaFoldDB" id="A0A4S4KMI9"/>
<name>A0A4S4KMI9_9APHY</name>
<dbReference type="EMBL" id="SGPJ01000097">
    <property type="protein sequence ID" value="THG98967.1"/>
    <property type="molecule type" value="Genomic_DNA"/>
</dbReference>
<feature type="domain" description="Chromo" evidence="4">
    <location>
        <begin position="8"/>
        <end position="71"/>
    </location>
</feature>
<feature type="compositionally biased region" description="Acidic residues" evidence="3">
    <location>
        <begin position="291"/>
        <end position="300"/>
    </location>
</feature>
<evidence type="ECO:0000256" key="3">
    <source>
        <dbReference type="SAM" id="MobiDB-lite"/>
    </source>
</evidence>
<comment type="caution">
    <text evidence="5">The sequence shown here is derived from an EMBL/GenBank/DDBJ whole genome shotgun (WGS) entry which is preliminary data.</text>
</comment>
<keyword evidence="6" id="KW-1185">Reference proteome</keyword>
<gene>
    <name evidence="5" type="ORF">EW026_g3298</name>
</gene>
<feature type="compositionally biased region" description="Basic and acidic residues" evidence="3">
    <location>
        <begin position="311"/>
        <end position="337"/>
    </location>
</feature>
<evidence type="ECO:0000256" key="2">
    <source>
        <dbReference type="ARBA" id="ARBA00023242"/>
    </source>
</evidence>
<reference evidence="5 6" key="1">
    <citation type="submission" date="2019-02" db="EMBL/GenBank/DDBJ databases">
        <title>Genome sequencing of the rare red list fungi Phlebia centrifuga.</title>
        <authorList>
            <person name="Buettner E."/>
            <person name="Kellner H."/>
        </authorList>
    </citation>
    <scope>NUCLEOTIDE SEQUENCE [LARGE SCALE GENOMIC DNA]</scope>
    <source>
        <strain evidence="5 6">DSM 108282</strain>
    </source>
</reference>
<sequence>MSSGEEEYEVESIVGARVEKKGSKKIWKYRVHWKGYTVDHDTWEPVESFEDSEHFVENFWKRIRDGRDHARLEEYTVGEELFPVGPPPSAKSKGKAKSESKRNKEPASRTPKATSEAKTRGSVKRKVIDIEDDEPQDSSDEVRSIITESTTNKRTSASAKKRRVEAAQSPASKWKRGRLFQIQAEEEQEVEEVISPTRMPTRKRSTQDISAGPHPPALPRRKLNSPSKETKAGNTSATRARAPLSRRASSSRKKLPKAAKEVSPDELLLVSDSEPEREQRAARERNKLEREDELMQEDTLEVPSSEAQDLELERRAELAAEAAREASPEIPLEERHAPPPSTRAKVPAHRQRGANPRVKMMETNLPVESSGISAKSRIVAQLNGEATAAGSSTTASKPSTSKSSRRVAASSKAGPGRSSYGMQGIASGFRSAVDSITREAVDTSKRLFGLGGRAAPEGDQDTAIDLSNEVAETEQGSEVPTAEELLQIAGLDVAAANTLPDYEDIDAEGEPDPDADGERVSEIYSEELIEMRTDVEITTELPEGHLIENIVVTEETKFETTTVEETTLTITTSGTIVNPPDAVIGNGHASGSNNNNGAAWKQTTIFGPLGLGREAPVSPVLPTPVDPAIECPPPVFAIVLTSSIHLPVILKDVHPPSRPQSMPLDAIVTNINPGPPAKFYKSPHTETLVNAFRAEGSCARVVLEDGAGPQEKKNFERFRSRLQAGELVSLNVVLYHTKKAELVNLRSW</sequence>
<feature type="compositionally biased region" description="Basic and acidic residues" evidence="3">
    <location>
        <begin position="96"/>
        <end position="107"/>
    </location>
</feature>
<evidence type="ECO:0000313" key="6">
    <source>
        <dbReference type="Proteomes" id="UP000309038"/>
    </source>
</evidence>
<evidence type="ECO:0000259" key="4">
    <source>
        <dbReference type="PROSITE" id="PS50013"/>
    </source>
</evidence>
<keyword evidence="2" id="KW-0539">Nucleus</keyword>
<protein>
    <recommendedName>
        <fullName evidence="4">Chromo domain-containing protein</fullName>
    </recommendedName>
</protein>
<dbReference type="CDD" id="cd18968">
    <property type="entry name" value="chromodomain"/>
    <property type="match status" value="1"/>
</dbReference>
<dbReference type="Pfam" id="PF00385">
    <property type="entry name" value="Chromo"/>
    <property type="match status" value="1"/>
</dbReference>
<evidence type="ECO:0000256" key="1">
    <source>
        <dbReference type="ARBA" id="ARBA00004123"/>
    </source>
</evidence>
<dbReference type="InterPro" id="IPR023780">
    <property type="entry name" value="Chromo_domain"/>
</dbReference>
<dbReference type="GO" id="GO:0006338">
    <property type="term" value="P:chromatin remodeling"/>
    <property type="evidence" value="ECO:0007669"/>
    <property type="project" value="UniProtKB-ARBA"/>
</dbReference>
<dbReference type="SUPFAM" id="SSF54160">
    <property type="entry name" value="Chromo domain-like"/>
    <property type="match status" value="1"/>
</dbReference>
<dbReference type="InterPro" id="IPR000953">
    <property type="entry name" value="Chromo/chromo_shadow_dom"/>
</dbReference>
<dbReference type="Proteomes" id="UP000309038">
    <property type="component" value="Unassembled WGS sequence"/>
</dbReference>
<dbReference type="SMART" id="SM00298">
    <property type="entry name" value="CHROMO"/>
    <property type="match status" value="1"/>
</dbReference>
<dbReference type="InterPro" id="IPR016197">
    <property type="entry name" value="Chromo-like_dom_sf"/>
</dbReference>
<accession>A0A4S4KMI9</accession>